<dbReference type="OrthoDB" id="2445047at2759"/>
<gene>
    <name evidence="1" type="ORF">RirG_270030</name>
</gene>
<name>A0A015JTR7_RHIIW</name>
<dbReference type="HOGENOM" id="CLU_2759178_0_0_1"/>
<organism evidence="1 2">
    <name type="scientific">Rhizophagus irregularis (strain DAOM 197198w)</name>
    <name type="common">Glomus intraradices</name>
    <dbReference type="NCBI Taxonomy" id="1432141"/>
    <lineage>
        <taxon>Eukaryota</taxon>
        <taxon>Fungi</taxon>
        <taxon>Fungi incertae sedis</taxon>
        <taxon>Mucoromycota</taxon>
        <taxon>Glomeromycotina</taxon>
        <taxon>Glomeromycetes</taxon>
        <taxon>Glomerales</taxon>
        <taxon>Glomeraceae</taxon>
        <taxon>Rhizophagus</taxon>
    </lineage>
</organism>
<dbReference type="EMBL" id="JEMT01029922">
    <property type="protein sequence ID" value="EXX50511.1"/>
    <property type="molecule type" value="Genomic_DNA"/>
</dbReference>
<comment type="caution">
    <text evidence="1">The sequence shown here is derived from an EMBL/GenBank/DDBJ whole genome shotgun (WGS) entry which is preliminary data.</text>
</comment>
<dbReference type="Proteomes" id="UP000022910">
    <property type="component" value="Unassembled WGS sequence"/>
</dbReference>
<dbReference type="AlphaFoldDB" id="A0A015JTR7"/>
<reference evidence="1 2" key="1">
    <citation type="submission" date="2014-02" db="EMBL/GenBank/DDBJ databases">
        <title>Single nucleus genome sequencing reveals high similarity among nuclei of an endomycorrhizal fungus.</title>
        <authorList>
            <person name="Lin K."/>
            <person name="Geurts R."/>
            <person name="Zhang Z."/>
            <person name="Limpens E."/>
            <person name="Saunders D.G."/>
            <person name="Mu D."/>
            <person name="Pang E."/>
            <person name="Cao H."/>
            <person name="Cha H."/>
            <person name="Lin T."/>
            <person name="Zhou Q."/>
            <person name="Shang Y."/>
            <person name="Li Y."/>
            <person name="Ivanov S."/>
            <person name="Sharma T."/>
            <person name="Velzen R.V."/>
            <person name="Ruijter N.D."/>
            <person name="Aanen D.K."/>
            <person name="Win J."/>
            <person name="Kamoun S."/>
            <person name="Bisseling T."/>
            <person name="Huang S."/>
        </authorList>
    </citation>
    <scope>NUCLEOTIDE SEQUENCE [LARGE SCALE GENOMIC DNA]</scope>
    <source>
        <strain evidence="2">DAOM197198w</strain>
    </source>
</reference>
<sequence>MYNLPDQNEKGNENLENSNKTVILGTTGCGKTRLCFEALSQNYGLYLVASPYSVGSVDFPKKQKALRSGQ</sequence>
<protein>
    <submittedName>
        <fullName evidence="1">Uncharacterized protein</fullName>
    </submittedName>
</protein>
<accession>A0A015JTR7</accession>
<evidence type="ECO:0000313" key="1">
    <source>
        <dbReference type="EMBL" id="EXX50511.1"/>
    </source>
</evidence>
<keyword evidence="2" id="KW-1185">Reference proteome</keyword>
<evidence type="ECO:0000313" key="2">
    <source>
        <dbReference type="Proteomes" id="UP000022910"/>
    </source>
</evidence>
<proteinExistence type="predicted"/>